<reference evidence="1 2" key="1">
    <citation type="submission" date="2014-12" db="EMBL/GenBank/DDBJ databases">
        <title>Draft genome sequences of 29 type strains of Enterococci.</title>
        <authorList>
            <person name="Zhong Z."/>
            <person name="Sun Z."/>
            <person name="Liu W."/>
            <person name="Zhang W."/>
            <person name="Zhang H."/>
        </authorList>
    </citation>
    <scope>NUCLEOTIDE SEQUENCE [LARGE SCALE GENOMIC DNA]</scope>
    <source>
        <strain evidence="1 2">DSM 17029</strain>
    </source>
</reference>
<comment type="caution">
    <text evidence="1">The sequence shown here is derived from an EMBL/GenBank/DDBJ whole genome shotgun (WGS) entry which is preliminary data.</text>
</comment>
<accession>A0A1L8RBX8</accession>
<evidence type="ECO:0000313" key="2">
    <source>
        <dbReference type="Proteomes" id="UP000181884"/>
    </source>
</evidence>
<dbReference type="EMBL" id="JXKH01000013">
    <property type="protein sequence ID" value="OJG17235.1"/>
    <property type="molecule type" value="Genomic_DNA"/>
</dbReference>
<protein>
    <submittedName>
        <fullName evidence="1">Transcriptional regulator</fullName>
    </submittedName>
</protein>
<gene>
    <name evidence="1" type="ORF">RU97_GL000650</name>
</gene>
<dbReference type="STRING" id="214095.RU97_GL000650"/>
<dbReference type="Proteomes" id="UP000181884">
    <property type="component" value="Unassembled WGS sequence"/>
</dbReference>
<proteinExistence type="predicted"/>
<keyword evidence="2" id="KW-1185">Reference proteome</keyword>
<evidence type="ECO:0000313" key="1">
    <source>
        <dbReference type="EMBL" id="OJG17235.1"/>
    </source>
</evidence>
<organism evidence="1 2">
    <name type="scientific">Enterococcus canis</name>
    <dbReference type="NCBI Taxonomy" id="214095"/>
    <lineage>
        <taxon>Bacteria</taxon>
        <taxon>Bacillati</taxon>
        <taxon>Bacillota</taxon>
        <taxon>Bacilli</taxon>
        <taxon>Lactobacillales</taxon>
        <taxon>Enterococcaceae</taxon>
        <taxon>Enterococcus</taxon>
    </lineage>
</organism>
<sequence length="210" mass="24370">MRLQNLLIRRRDLIIVRLDIQKLFEQYNGTVSQKIARKKGIHPTTLFRLVERGEVCQKMPGIYTLPDTIFDVYFALQQKYTRSIFSHKTALFLQGMIDLNVDGYDLTFPNGSTRKVADGLNVVVHFTPIKNYLDEVTVIQSPMGNNINVFSKERTLCEIWSPRLKCDSFVKNQALKKYMNSPNRNLEKLMKNVNHFSVPDDLVSKIEIMI</sequence>
<name>A0A1L8RBX8_9ENTE</name>
<dbReference type="AlphaFoldDB" id="A0A1L8RBX8"/>